<evidence type="ECO:0000313" key="9">
    <source>
        <dbReference type="Proteomes" id="UP000003822"/>
    </source>
</evidence>
<evidence type="ECO:0000313" key="8">
    <source>
        <dbReference type="EMBL" id="EHM89153.1"/>
    </source>
</evidence>
<dbReference type="GO" id="GO:0005886">
    <property type="term" value="C:plasma membrane"/>
    <property type="evidence" value="ECO:0007669"/>
    <property type="project" value="UniProtKB-SubCell"/>
</dbReference>
<dbReference type="InterPro" id="IPR011701">
    <property type="entry name" value="MFS"/>
</dbReference>
<evidence type="ECO:0000256" key="5">
    <source>
        <dbReference type="ARBA" id="ARBA00022989"/>
    </source>
</evidence>
<protein>
    <recommendedName>
        <fullName evidence="10">Major facilitator superfamily (MFS) profile domain-containing protein</fullName>
    </recommendedName>
</protein>
<evidence type="ECO:0000256" key="4">
    <source>
        <dbReference type="ARBA" id="ARBA00022692"/>
    </source>
</evidence>
<keyword evidence="6 7" id="KW-0472">Membrane</keyword>
<keyword evidence="4 7" id="KW-0812">Transmembrane</keyword>
<feature type="transmembrane region" description="Helical" evidence="7">
    <location>
        <begin position="124"/>
        <end position="144"/>
    </location>
</feature>
<organism evidence="8 9">
    <name type="scientific">Actinomyces graevenitzii C83</name>
    <dbReference type="NCBI Taxonomy" id="435830"/>
    <lineage>
        <taxon>Bacteria</taxon>
        <taxon>Bacillati</taxon>
        <taxon>Actinomycetota</taxon>
        <taxon>Actinomycetes</taxon>
        <taxon>Actinomycetales</taxon>
        <taxon>Actinomycetaceae</taxon>
        <taxon>Actinomyces</taxon>
    </lineage>
</organism>
<evidence type="ECO:0000256" key="6">
    <source>
        <dbReference type="ARBA" id="ARBA00023136"/>
    </source>
</evidence>
<evidence type="ECO:0000256" key="2">
    <source>
        <dbReference type="ARBA" id="ARBA00022448"/>
    </source>
</evidence>
<feature type="transmembrane region" description="Helical" evidence="7">
    <location>
        <begin position="12"/>
        <end position="39"/>
    </location>
</feature>
<comment type="caution">
    <text evidence="8">The sequence shown here is derived from an EMBL/GenBank/DDBJ whole genome shotgun (WGS) entry which is preliminary data.</text>
</comment>
<keyword evidence="2" id="KW-0813">Transport</keyword>
<dbReference type="GO" id="GO:0022857">
    <property type="term" value="F:transmembrane transporter activity"/>
    <property type="evidence" value="ECO:0007669"/>
    <property type="project" value="InterPro"/>
</dbReference>
<proteinExistence type="predicted"/>
<name>G9PEH3_9ACTO</name>
<dbReference type="eggNOG" id="COG0477">
    <property type="taxonomic scope" value="Bacteria"/>
</dbReference>
<dbReference type="Pfam" id="PF07690">
    <property type="entry name" value="MFS_1"/>
    <property type="match status" value="1"/>
</dbReference>
<evidence type="ECO:0000256" key="7">
    <source>
        <dbReference type="SAM" id="Phobius"/>
    </source>
</evidence>
<evidence type="ECO:0000256" key="1">
    <source>
        <dbReference type="ARBA" id="ARBA00004651"/>
    </source>
</evidence>
<evidence type="ECO:0008006" key="10">
    <source>
        <dbReference type="Google" id="ProtNLM"/>
    </source>
</evidence>
<keyword evidence="3" id="KW-1003">Cell membrane</keyword>
<feature type="transmembrane region" description="Helical" evidence="7">
    <location>
        <begin position="60"/>
        <end position="79"/>
    </location>
</feature>
<reference evidence="8 9" key="1">
    <citation type="submission" date="2011-10" db="EMBL/GenBank/DDBJ databases">
        <title>The Genome Sequence of Actinomyces graevenitzii C83.</title>
        <authorList>
            <consortium name="The Broad Institute Genome Sequencing Platform"/>
            <consortium name="The Broad Institute Genome Sequencing Center for Infectious Disease"/>
            <person name="Earl A."/>
            <person name="Ward D."/>
            <person name="Feldgarden M."/>
            <person name="Gevers D."/>
            <person name="Sibley C.D."/>
            <person name="Field T.R."/>
            <person name="Grinwis M."/>
            <person name="Eshaghurshan C.S."/>
            <person name="Surette M.G."/>
            <person name="Young S.K."/>
            <person name="Zeng Q."/>
            <person name="Gargeya S."/>
            <person name="Fitzgerald M."/>
            <person name="Haas B."/>
            <person name="Abouelleil A."/>
            <person name="Alvarado L."/>
            <person name="Arachchi H.M."/>
            <person name="Berlin A."/>
            <person name="Brown A."/>
            <person name="Chapman S.B."/>
            <person name="Chen Z."/>
            <person name="Dunbar C."/>
            <person name="Freedman E."/>
            <person name="Gearin G."/>
            <person name="Goldberg J."/>
            <person name="Griggs A."/>
            <person name="Gujja S."/>
            <person name="Heiman D."/>
            <person name="Howarth C."/>
            <person name="Larson L."/>
            <person name="Lui A."/>
            <person name="MacDonald P.J.P."/>
            <person name="Montmayeur A."/>
            <person name="Murphy C."/>
            <person name="Neiman D."/>
            <person name="Pearson M."/>
            <person name="Priest M."/>
            <person name="Roberts A."/>
            <person name="Saif S."/>
            <person name="Shea T."/>
            <person name="Shenoy N."/>
            <person name="Sisk P."/>
            <person name="Stolte C."/>
            <person name="Sykes S."/>
            <person name="Wortman J."/>
            <person name="Nusbaum C."/>
            <person name="Birren B."/>
        </authorList>
    </citation>
    <scope>NUCLEOTIDE SEQUENCE [LARGE SCALE GENOMIC DNA]</scope>
    <source>
        <strain evidence="8 9">C83</strain>
    </source>
</reference>
<feature type="transmembrane region" description="Helical" evidence="7">
    <location>
        <begin position="183"/>
        <end position="204"/>
    </location>
</feature>
<dbReference type="Proteomes" id="UP000003822">
    <property type="component" value="Unassembled WGS sequence"/>
</dbReference>
<dbReference type="HOGENOM" id="CLU_968498_0_0_11"/>
<evidence type="ECO:0000256" key="3">
    <source>
        <dbReference type="ARBA" id="ARBA00022475"/>
    </source>
</evidence>
<dbReference type="AlphaFoldDB" id="G9PEH3"/>
<comment type="subcellular location">
    <subcellularLocation>
        <location evidence="1">Cell membrane</location>
        <topology evidence="1">Multi-pass membrane protein</topology>
    </subcellularLocation>
</comment>
<dbReference type="EMBL" id="ACRN01000002">
    <property type="protein sequence ID" value="EHM89153.1"/>
    <property type="molecule type" value="Genomic_DNA"/>
</dbReference>
<dbReference type="STRING" id="435830.HMPREF0045_00566"/>
<dbReference type="InterPro" id="IPR036259">
    <property type="entry name" value="MFS_trans_sf"/>
</dbReference>
<keyword evidence="9" id="KW-1185">Reference proteome</keyword>
<keyword evidence="5 7" id="KW-1133">Transmembrane helix</keyword>
<dbReference type="SUPFAM" id="SSF103473">
    <property type="entry name" value="MFS general substrate transporter"/>
    <property type="match status" value="1"/>
</dbReference>
<dbReference type="PANTHER" id="PTHR42718:SF46">
    <property type="entry name" value="BLR6921 PROTEIN"/>
    <property type="match status" value="1"/>
</dbReference>
<gene>
    <name evidence="8" type="ORF">HMPREF0045_00566</name>
</gene>
<accession>G9PEH3</accession>
<sequence length="287" mass="30410">MLGAVLLTGSMFLITLALVERSVMPGIIGAIVLVMAVAWERKASAPILPEHLWHHRVRGLTLIARLLFATSLFGMYFMTTQYFELTLGYSALTAGLLMLVNCVPQGATGMMVSSLVTRFGLRRLLLTGLGQGASFGPITSVGIWQSSPSEAGAASGIVNTGHQMGATTGVAGLTSLLVFSPHYSTPLAVSAILMVVALLIMLAATPDQHPVTHTQLGRADKAHHLVEVEDVLLETMKASKVNLGDHNTSLPIWSTKGSKLSNLFTIRSCSSIGATGIVRGLMFVIDT</sequence>
<dbReference type="PANTHER" id="PTHR42718">
    <property type="entry name" value="MAJOR FACILITATOR SUPERFAMILY MULTIDRUG TRANSPORTER MFSC"/>
    <property type="match status" value="1"/>
</dbReference>
<dbReference type="Gene3D" id="1.20.1250.20">
    <property type="entry name" value="MFS general substrate transporter like domains"/>
    <property type="match status" value="1"/>
</dbReference>